<dbReference type="SUPFAM" id="SSF53756">
    <property type="entry name" value="UDP-Glycosyltransferase/glycogen phosphorylase"/>
    <property type="match status" value="1"/>
</dbReference>
<dbReference type="RefSeq" id="WP_172276315.1">
    <property type="nucleotide sequence ID" value="NZ_CASHBK010000011.1"/>
</dbReference>
<dbReference type="Gene3D" id="3.40.50.2000">
    <property type="entry name" value="Glycogen Phosphorylase B"/>
    <property type="match status" value="1"/>
</dbReference>
<name>A0ABX2APB9_9BACT</name>
<comment type="caution">
    <text evidence="1">The sequence shown here is derived from an EMBL/GenBank/DDBJ whole genome shotgun (WGS) entry which is preliminary data.</text>
</comment>
<sequence length="352" mass="40485">MIKKLIIADIKSPNNRGFCTGHFFSVARNYYELFNKETKILVAGGPIYNGQFKNIRLNLPYDIMIQGESKCKSKFKYFRNAKVLFEQSHGDIIVIQQGGVITSFIAILLFYHKKSRLFLIQYSKEGVSSMAKRLLYTLVKYKIDGIICPNDMVGNAYGKPYCVVPDYIYIPNTNNKIKTYSEKKYDICFVGRIEEEKGVLDVAHKIAGTKYKMIIAGKIRDESLQKRLENLCLNCSNIELNIGYISDETYYNILRDSRFCILNYQGEYSKRSSGVVLDTIFSDVPIVGKRCTALNFVEDNNVGFIYEDLAKLNLDEVMNEAFYQKCLDNIKTYKQKHSEYKLKLASFLGISK</sequence>
<keyword evidence="2" id="KW-1185">Reference proteome</keyword>
<organism evidence="1 2">
    <name type="scientific">Xylanibacter muris</name>
    <dbReference type="NCBI Taxonomy" id="2736290"/>
    <lineage>
        <taxon>Bacteria</taxon>
        <taxon>Pseudomonadati</taxon>
        <taxon>Bacteroidota</taxon>
        <taxon>Bacteroidia</taxon>
        <taxon>Bacteroidales</taxon>
        <taxon>Prevotellaceae</taxon>
        <taxon>Xylanibacter</taxon>
    </lineage>
</organism>
<accession>A0ABX2APB9</accession>
<dbReference type="Proteomes" id="UP000714420">
    <property type="component" value="Unassembled WGS sequence"/>
</dbReference>
<dbReference type="EMBL" id="JABKKF010000011">
    <property type="protein sequence ID" value="NPD92803.1"/>
    <property type="molecule type" value="Genomic_DNA"/>
</dbReference>
<evidence type="ECO:0008006" key="3">
    <source>
        <dbReference type="Google" id="ProtNLM"/>
    </source>
</evidence>
<reference evidence="1 2" key="1">
    <citation type="submission" date="2020-05" db="EMBL/GenBank/DDBJ databases">
        <title>Distinct polysaccharide utilization as determinants for interspecies competition between intestinal Prevotella spp.</title>
        <authorList>
            <person name="Galvez E.J.C."/>
            <person name="Iljazovic A."/>
            <person name="Strowig T."/>
        </authorList>
    </citation>
    <scope>NUCLEOTIDE SEQUENCE [LARGE SCALE GENOMIC DNA]</scope>
    <source>
        <strain evidence="1 2">PMUR</strain>
    </source>
</reference>
<evidence type="ECO:0000313" key="1">
    <source>
        <dbReference type="EMBL" id="NPD92803.1"/>
    </source>
</evidence>
<proteinExistence type="predicted"/>
<protein>
    <recommendedName>
        <fullName evidence="3">Glycosyltransferase</fullName>
    </recommendedName>
</protein>
<gene>
    <name evidence="1" type="ORF">HPS56_10705</name>
</gene>
<evidence type="ECO:0000313" key="2">
    <source>
        <dbReference type="Proteomes" id="UP000714420"/>
    </source>
</evidence>